<dbReference type="PANTHER" id="PTHR43356">
    <property type="entry name" value="PHOSPHATE ACETYLTRANSFERASE"/>
    <property type="match status" value="1"/>
</dbReference>
<evidence type="ECO:0000259" key="3">
    <source>
        <dbReference type="Pfam" id="PF01515"/>
    </source>
</evidence>
<keyword evidence="1" id="KW-0808">Transferase</keyword>
<dbReference type="Pfam" id="PF01515">
    <property type="entry name" value="PTA_PTB"/>
    <property type="match status" value="1"/>
</dbReference>
<dbReference type="InterPro" id="IPR002505">
    <property type="entry name" value="PTA_PTB"/>
</dbReference>
<dbReference type="PANTHER" id="PTHR43356:SF2">
    <property type="entry name" value="PHOSPHATE ACETYLTRANSFERASE"/>
    <property type="match status" value="1"/>
</dbReference>
<sequence>MVENKLFNEIQVGDQASLTHVLDQESVEAMAIITGNFSLIDLDPSPADSSAFGQGGGQTGWSAALFATLAGTRLPGLGAVARHIDVHLRRPVAIGTSVTATATVTAKREETRTIVLQCRATDPAGNEVAAGVLEVVASEKKMQFPLRELPQVQLRRNNRFARLLKDCENLPALDCAVVHPCSGDSLCGAADAAAKGLIDPILIGPEERIRAMAEEEGIDISSYRLINSKHSHHSAELAVSMVLSGGAQTLMKGSLHTDELLSAVVKKQGGLRTERRISHCFLLATPSYPRPFIVTDAAINILPTLEIKRDIIQNAIDLTHAMKISEPKVAILSAVETVTGKIPSTLAAAALCKMADRGQITGGILDGPLAFDNAVDVQAARTKGIKSPVAGKADILIVPDLESGNMLAKQLTFMAGAEAAGLVLGARVPIVLTSRADSARTRLVSCAVAVLFAKAQRRGESLSKATG</sequence>
<evidence type="ECO:0000313" key="5">
    <source>
        <dbReference type="Proteomes" id="UP000229278"/>
    </source>
</evidence>
<dbReference type="InterPro" id="IPR050500">
    <property type="entry name" value="Phos_Acetyltrans/Butyryltrans"/>
</dbReference>
<accession>A0A2G6PGI9</accession>
<evidence type="ECO:0000256" key="1">
    <source>
        <dbReference type="ARBA" id="ARBA00022679"/>
    </source>
</evidence>
<dbReference type="Gene3D" id="3.40.718.10">
    <property type="entry name" value="Isopropylmalate Dehydrogenase"/>
    <property type="match status" value="1"/>
</dbReference>
<dbReference type="InterPro" id="IPR029069">
    <property type="entry name" value="HotDog_dom_sf"/>
</dbReference>
<dbReference type="GO" id="GO:0016746">
    <property type="term" value="F:acyltransferase activity"/>
    <property type="evidence" value="ECO:0007669"/>
    <property type="project" value="UniProtKB-KW"/>
</dbReference>
<dbReference type="NCBIfam" id="NF008852">
    <property type="entry name" value="PRK11890.1"/>
    <property type="match status" value="1"/>
</dbReference>
<protein>
    <submittedName>
        <fullName evidence="4">Enoyl-CoA hydratase</fullName>
    </submittedName>
</protein>
<name>A0A2G6PGI9_9GAMM</name>
<evidence type="ECO:0000313" key="4">
    <source>
        <dbReference type="EMBL" id="PIE83667.1"/>
    </source>
</evidence>
<dbReference type="AlphaFoldDB" id="A0A2G6PGI9"/>
<keyword evidence="2" id="KW-0012">Acyltransferase</keyword>
<dbReference type="SUPFAM" id="SSF54637">
    <property type="entry name" value="Thioesterase/thiol ester dehydrase-isomerase"/>
    <property type="match status" value="1"/>
</dbReference>
<dbReference type="EMBL" id="PDTV01000004">
    <property type="protein sequence ID" value="PIE83667.1"/>
    <property type="molecule type" value="Genomic_DNA"/>
</dbReference>
<reference evidence="4 5" key="1">
    <citation type="submission" date="2017-10" db="EMBL/GenBank/DDBJ databases">
        <title>Novel microbial diversity and functional potential in the marine mammal oral microbiome.</title>
        <authorList>
            <person name="Dudek N.K."/>
            <person name="Sun C.L."/>
            <person name="Burstein D."/>
            <person name="Kantor R.S."/>
            <person name="Aliaga Goltsman D.S."/>
            <person name="Bik E.M."/>
            <person name="Thomas B.C."/>
            <person name="Banfield J.F."/>
            <person name="Relman D.A."/>
        </authorList>
    </citation>
    <scope>NUCLEOTIDE SEQUENCE [LARGE SCALE GENOMIC DNA]</scope>
    <source>
        <strain evidence="4">DOLJORAL78_50_517</strain>
    </source>
</reference>
<gene>
    <name evidence="4" type="ORF">CSA09_01215</name>
</gene>
<proteinExistence type="predicted"/>
<dbReference type="Gene3D" id="3.10.129.10">
    <property type="entry name" value="Hotdog Thioesterase"/>
    <property type="match status" value="1"/>
</dbReference>
<dbReference type="Proteomes" id="UP000229278">
    <property type="component" value="Unassembled WGS sequence"/>
</dbReference>
<comment type="caution">
    <text evidence="4">The sequence shown here is derived from an EMBL/GenBank/DDBJ whole genome shotgun (WGS) entry which is preliminary data.</text>
</comment>
<organism evidence="4 5">
    <name type="scientific">Candidatus Contendibacter odensensis</name>
    <dbReference type="NCBI Taxonomy" id="1400860"/>
    <lineage>
        <taxon>Bacteria</taxon>
        <taxon>Pseudomonadati</taxon>
        <taxon>Pseudomonadota</taxon>
        <taxon>Gammaproteobacteria</taxon>
        <taxon>Candidatus Competibacteraceae</taxon>
        <taxon>Candidatus Contendibacter</taxon>
    </lineage>
</organism>
<dbReference type="NCBIfam" id="NF006045">
    <property type="entry name" value="PRK08190.1"/>
    <property type="match status" value="1"/>
</dbReference>
<dbReference type="SUPFAM" id="SSF53659">
    <property type="entry name" value="Isocitrate/Isopropylmalate dehydrogenase-like"/>
    <property type="match status" value="1"/>
</dbReference>
<feature type="domain" description="Phosphate acetyl/butaryl transferase" evidence="3">
    <location>
        <begin position="236"/>
        <end position="449"/>
    </location>
</feature>
<evidence type="ECO:0000256" key="2">
    <source>
        <dbReference type="ARBA" id="ARBA00023315"/>
    </source>
</evidence>